<keyword evidence="3" id="KW-0328">Glycosyltransferase</keyword>
<keyword evidence="9" id="KW-0732">Signal</keyword>
<feature type="signal peptide" evidence="9">
    <location>
        <begin position="1"/>
        <end position="29"/>
    </location>
</feature>
<proteinExistence type="inferred from homology"/>
<evidence type="ECO:0000256" key="2">
    <source>
        <dbReference type="ARBA" id="ARBA00007647"/>
    </source>
</evidence>
<evidence type="ECO:0000313" key="10">
    <source>
        <dbReference type="EMBL" id="ELR17875.1"/>
    </source>
</evidence>
<keyword evidence="5" id="KW-0812">Transmembrane</keyword>
<dbReference type="GeneID" id="14918587"/>
<evidence type="ECO:0000256" key="5">
    <source>
        <dbReference type="ARBA" id="ARBA00022692"/>
    </source>
</evidence>
<evidence type="ECO:0000256" key="8">
    <source>
        <dbReference type="SAM" id="MobiDB-lite"/>
    </source>
</evidence>
<sequence>MSPQTSFGPRFRLLVLLIASLFALRFSLTTLFSDPPATTLDSDNTKPTSDGKEEDDELPRPPRFPDVPEASIPTVWDDTVPLIYTTAPGVKPGHVWLFGQGVLVNESDPQPLQCVLGGVARPMVRSKRFWYTKFTTAFLCELPAPPGRLEAGALLTILHRGVPVPSTARYRPELFVDAVEARPRYGTCMVTQMRDMAYMVDEWMAYHRHIGIDHFYIYDNNSTDHLAALYGRGYGDVEVIPWPWRRSQNQAYSHALAFARSRCHWIFFADVDYFLLPLTSPPTVQGIVAHVLGQSKCSVSSVVELRFEGLRPSHDNLVTCPAAPVIETYVHRNADEARAYDQGFGLVMSSAADALHHVHFAELQSPTHHKSVKVAHDVAFGYHFSDRCWPQYYRQKCFGRGSIRDWDIPNDVDETHPTQEWWDIGKGQVVADTRLRDFKRTLVGPAPAPVIRRAPFDYTCDPDPVGLKKFLYRTSYGMI</sequence>
<evidence type="ECO:0008006" key="12">
    <source>
        <dbReference type="Google" id="ProtNLM"/>
    </source>
</evidence>
<evidence type="ECO:0000256" key="3">
    <source>
        <dbReference type="ARBA" id="ARBA00022676"/>
    </source>
</evidence>
<gene>
    <name evidence="10" type="ORF">ACA1_249320</name>
</gene>
<dbReference type="InterPro" id="IPR029044">
    <property type="entry name" value="Nucleotide-diphossugar_trans"/>
</dbReference>
<dbReference type="Pfam" id="PF01697">
    <property type="entry name" value="Glyco_transf_92"/>
    <property type="match status" value="1"/>
</dbReference>
<dbReference type="GO" id="GO:0016757">
    <property type="term" value="F:glycosyltransferase activity"/>
    <property type="evidence" value="ECO:0007669"/>
    <property type="project" value="UniProtKB-KW"/>
</dbReference>
<evidence type="ECO:0000256" key="4">
    <source>
        <dbReference type="ARBA" id="ARBA00022679"/>
    </source>
</evidence>
<keyword evidence="6" id="KW-1133">Transmembrane helix</keyword>
<dbReference type="PANTHER" id="PTHR21461:SF69">
    <property type="entry name" value="GLYCOSYLTRANSFERASE FAMILY 92 PROTEIN"/>
    <property type="match status" value="1"/>
</dbReference>
<dbReference type="InterPro" id="IPR008166">
    <property type="entry name" value="Glyco_transf_92"/>
</dbReference>
<feature type="compositionally biased region" description="Polar residues" evidence="8">
    <location>
        <begin position="39"/>
        <end position="48"/>
    </location>
</feature>
<feature type="region of interest" description="Disordered" evidence="8">
    <location>
        <begin position="37"/>
        <end position="71"/>
    </location>
</feature>
<dbReference type="PANTHER" id="PTHR21461">
    <property type="entry name" value="GLYCOSYLTRANSFERASE FAMILY 92 PROTEIN"/>
    <property type="match status" value="1"/>
</dbReference>
<dbReference type="VEuPathDB" id="AmoebaDB:ACA1_249320"/>
<organism evidence="10 11">
    <name type="scientific">Acanthamoeba castellanii (strain ATCC 30010 / Neff)</name>
    <dbReference type="NCBI Taxonomy" id="1257118"/>
    <lineage>
        <taxon>Eukaryota</taxon>
        <taxon>Amoebozoa</taxon>
        <taxon>Discosea</taxon>
        <taxon>Longamoebia</taxon>
        <taxon>Centramoebida</taxon>
        <taxon>Acanthamoebidae</taxon>
        <taxon>Acanthamoeba</taxon>
    </lineage>
</organism>
<comment type="similarity">
    <text evidence="2">Belongs to the glycosyltransferase 92 family.</text>
</comment>
<dbReference type="SUPFAM" id="SSF53448">
    <property type="entry name" value="Nucleotide-diphospho-sugar transferases"/>
    <property type="match status" value="1"/>
</dbReference>
<dbReference type="GO" id="GO:0005737">
    <property type="term" value="C:cytoplasm"/>
    <property type="evidence" value="ECO:0007669"/>
    <property type="project" value="TreeGrafter"/>
</dbReference>
<keyword evidence="7" id="KW-0472">Membrane</keyword>
<evidence type="ECO:0000256" key="7">
    <source>
        <dbReference type="ARBA" id="ARBA00023136"/>
    </source>
</evidence>
<evidence type="ECO:0000256" key="6">
    <source>
        <dbReference type="ARBA" id="ARBA00022989"/>
    </source>
</evidence>
<name>L8GXZ3_ACACF</name>
<evidence type="ECO:0000256" key="1">
    <source>
        <dbReference type="ARBA" id="ARBA00004167"/>
    </source>
</evidence>
<dbReference type="Proteomes" id="UP000011083">
    <property type="component" value="Unassembled WGS sequence"/>
</dbReference>
<dbReference type="RefSeq" id="XP_004339888.1">
    <property type="nucleotide sequence ID" value="XM_004339840.1"/>
</dbReference>
<dbReference type="AlphaFoldDB" id="L8GXZ3"/>
<comment type="subcellular location">
    <subcellularLocation>
        <location evidence="1">Membrane</location>
        <topology evidence="1">Single-pass membrane protein</topology>
    </subcellularLocation>
</comment>
<dbReference type="OrthoDB" id="9975513at2759"/>
<dbReference type="KEGG" id="acan:ACA1_249320"/>
<protein>
    <recommendedName>
        <fullName evidence="12">Glycosyltransferase family 92 protein</fullName>
    </recommendedName>
</protein>
<dbReference type="GO" id="GO:0016020">
    <property type="term" value="C:membrane"/>
    <property type="evidence" value="ECO:0007669"/>
    <property type="project" value="UniProtKB-SubCell"/>
</dbReference>
<keyword evidence="4" id="KW-0808">Transferase</keyword>
<keyword evidence="11" id="KW-1185">Reference proteome</keyword>
<evidence type="ECO:0000313" key="11">
    <source>
        <dbReference type="Proteomes" id="UP000011083"/>
    </source>
</evidence>
<feature type="chain" id="PRO_5003990190" description="Glycosyltransferase family 92 protein" evidence="9">
    <location>
        <begin position="30"/>
        <end position="479"/>
    </location>
</feature>
<reference evidence="10 11" key="1">
    <citation type="journal article" date="2013" name="Genome Biol.">
        <title>Genome of Acanthamoeba castellanii highlights extensive lateral gene transfer and early evolution of tyrosine kinase signaling.</title>
        <authorList>
            <person name="Clarke M."/>
            <person name="Lohan A.J."/>
            <person name="Liu B."/>
            <person name="Lagkouvardos I."/>
            <person name="Roy S."/>
            <person name="Zafar N."/>
            <person name="Bertelli C."/>
            <person name="Schilde C."/>
            <person name="Kianianmomeni A."/>
            <person name="Burglin T.R."/>
            <person name="Frech C."/>
            <person name="Turcotte B."/>
            <person name="Kopec K.O."/>
            <person name="Synnott J.M."/>
            <person name="Choo C."/>
            <person name="Paponov I."/>
            <person name="Finkler A."/>
            <person name="Soon Heng Tan C."/>
            <person name="Hutchins A.P."/>
            <person name="Weinmeier T."/>
            <person name="Rattei T."/>
            <person name="Chu J.S."/>
            <person name="Gimenez G."/>
            <person name="Irimia M."/>
            <person name="Rigden D.J."/>
            <person name="Fitzpatrick D.A."/>
            <person name="Lorenzo-Morales J."/>
            <person name="Bateman A."/>
            <person name="Chiu C.H."/>
            <person name="Tang P."/>
            <person name="Hegemann P."/>
            <person name="Fromm H."/>
            <person name="Raoult D."/>
            <person name="Greub G."/>
            <person name="Miranda-Saavedra D."/>
            <person name="Chen N."/>
            <person name="Nash P."/>
            <person name="Ginger M.L."/>
            <person name="Horn M."/>
            <person name="Schaap P."/>
            <person name="Caler L."/>
            <person name="Loftus B."/>
        </authorList>
    </citation>
    <scope>NUCLEOTIDE SEQUENCE [LARGE SCALE GENOMIC DNA]</scope>
    <source>
        <strain evidence="10 11">Neff</strain>
    </source>
</reference>
<dbReference type="EMBL" id="KB007971">
    <property type="protein sequence ID" value="ELR17875.1"/>
    <property type="molecule type" value="Genomic_DNA"/>
</dbReference>
<accession>L8GXZ3</accession>
<evidence type="ECO:0000256" key="9">
    <source>
        <dbReference type="SAM" id="SignalP"/>
    </source>
</evidence>